<proteinExistence type="predicted"/>
<dbReference type="AlphaFoldDB" id="A0A8J6U5X9"/>
<organism evidence="4 5">
    <name type="scientific">Oryzicola mucosus</name>
    <dbReference type="NCBI Taxonomy" id="2767425"/>
    <lineage>
        <taxon>Bacteria</taxon>
        <taxon>Pseudomonadati</taxon>
        <taxon>Pseudomonadota</taxon>
        <taxon>Alphaproteobacteria</taxon>
        <taxon>Hyphomicrobiales</taxon>
        <taxon>Phyllobacteriaceae</taxon>
        <taxon>Oryzicola</taxon>
    </lineage>
</organism>
<evidence type="ECO:0000313" key="5">
    <source>
        <dbReference type="Proteomes" id="UP000643405"/>
    </source>
</evidence>
<comment type="caution">
    <text evidence="4">The sequence shown here is derived from an EMBL/GenBank/DDBJ whole genome shotgun (WGS) entry which is preliminary data.</text>
</comment>
<dbReference type="Pfam" id="PF08240">
    <property type="entry name" value="ADH_N"/>
    <property type="match status" value="1"/>
</dbReference>
<dbReference type="Proteomes" id="UP000643405">
    <property type="component" value="Unassembled WGS sequence"/>
</dbReference>
<sequence>MRAVLFDAPGGPDVLYVGRADIPKAGPGEVVIAVRAAGVNRPDIAQRLGRYPVPKDASPLLGLEVAGDVVEIGAGTEMFSLGDRVMALVHGGGYAEFCRAHARLVMSIPPDLSYTEAAGFPEAAMTVEFNMIMRAGLEAGDIVLIHGGSSGIGSHAIARAHALGAVPITTSRGAAKAEYCRRIGAALAIDTTSAEWTGEVMRQMKGRGVDVVLDMVGGDYTDRNIACMAEDGRYALISLQGGSRAEIDLEPILRRRLMLVGSTLRPLPLATKAGVVEHLKSHVLPRLAGGEMRPRIHATFALEDVAEAHRLLERNEHFGKIILTNPGPS</sequence>
<dbReference type="PANTHER" id="PTHR48106:SF8">
    <property type="entry name" value="OS02G0805600 PROTEIN"/>
    <property type="match status" value="1"/>
</dbReference>
<keyword evidence="2" id="KW-0560">Oxidoreductase</keyword>
<dbReference type="InterPro" id="IPR036291">
    <property type="entry name" value="NAD(P)-bd_dom_sf"/>
</dbReference>
<accession>A0A8J6U5X9</accession>
<dbReference type="CDD" id="cd05276">
    <property type="entry name" value="p53_inducible_oxidoreductase"/>
    <property type="match status" value="1"/>
</dbReference>
<gene>
    <name evidence="4" type="ORF">ICI42_21415</name>
</gene>
<dbReference type="Gene3D" id="3.40.50.720">
    <property type="entry name" value="NAD(P)-binding Rossmann-like Domain"/>
    <property type="match status" value="1"/>
</dbReference>
<dbReference type="SUPFAM" id="SSF50129">
    <property type="entry name" value="GroES-like"/>
    <property type="match status" value="1"/>
</dbReference>
<dbReference type="PANTHER" id="PTHR48106">
    <property type="entry name" value="QUINONE OXIDOREDUCTASE PIG3-RELATED"/>
    <property type="match status" value="1"/>
</dbReference>
<evidence type="ECO:0000256" key="1">
    <source>
        <dbReference type="ARBA" id="ARBA00022857"/>
    </source>
</evidence>
<evidence type="ECO:0000313" key="4">
    <source>
        <dbReference type="EMBL" id="MBD0417205.1"/>
    </source>
</evidence>
<name>A0A8J6U5X9_9HYPH</name>
<dbReference type="InterPro" id="IPR013149">
    <property type="entry name" value="ADH-like_C"/>
</dbReference>
<dbReference type="InterPro" id="IPR014189">
    <property type="entry name" value="Quinone_OxRdtase_PIG3"/>
</dbReference>
<dbReference type="NCBIfam" id="TIGR02824">
    <property type="entry name" value="quinone_pig3"/>
    <property type="match status" value="1"/>
</dbReference>
<keyword evidence="5" id="KW-1185">Reference proteome</keyword>
<feature type="domain" description="Enoyl reductase (ER)" evidence="3">
    <location>
        <begin position="10"/>
        <end position="323"/>
    </location>
</feature>
<evidence type="ECO:0000259" key="3">
    <source>
        <dbReference type="SMART" id="SM00829"/>
    </source>
</evidence>
<dbReference type="InterPro" id="IPR011032">
    <property type="entry name" value="GroES-like_sf"/>
</dbReference>
<dbReference type="Gene3D" id="3.90.180.10">
    <property type="entry name" value="Medium-chain alcohol dehydrogenases, catalytic domain"/>
    <property type="match status" value="1"/>
</dbReference>
<dbReference type="SMART" id="SM00829">
    <property type="entry name" value="PKS_ER"/>
    <property type="match status" value="1"/>
</dbReference>
<dbReference type="Pfam" id="PF00107">
    <property type="entry name" value="ADH_zinc_N"/>
    <property type="match status" value="1"/>
</dbReference>
<dbReference type="EMBL" id="JACVVX010000010">
    <property type="protein sequence ID" value="MBD0417205.1"/>
    <property type="molecule type" value="Genomic_DNA"/>
</dbReference>
<evidence type="ECO:0000256" key="2">
    <source>
        <dbReference type="ARBA" id="ARBA00023002"/>
    </source>
</evidence>
<dbReference type="InterPro" id="IPR013154">
    <property type="entry name" value="ADH-like_N"/>
</dbReference>
<dbReference type="RefSeq" id="WP_188166643.1">
    <property type="nucleotide sequence ID" value="NZ_JACVVX010000010.1"/>
</dbReference>
<protein>
    <submittedName>
        <fullName evidence="4">NAD(P)H-quinone oxidoreductase</fullName>
    </submittedName>
</protein>
<reference evidence="4" key="1">
    <citation type="submission" date="2020-09" db="EMBL/GenBank/DDBJ databases">
        <title>Genome seq and assembly of Tianweitania sp.</title>
        <authorList>
            <person name="Chhetri G."/>
        </authorList>
    </citation>
    <scope>NUCLEOTIDE SEQUENCE</scope>
    <source>
        <strain evidence="4">Rool2</strain>
    </source>
</reference>
<dbReference type="SUPFAM" id="SSF51735">
    <property type="entry name" value="NAD(P)-binding Rossmann-fold domains"/>
    <property type="match status" value="1"/>
</dbReference>
<dbReference type="GO" id="GO:0016651">
    <property type="term" value="F:oxidoreductase activity, acting on NAD(P)H"/>
    <property type="evidence" value="ECO:0007669"/>
    <property type="project" value="TreeGrafter"/>
</dbReference>
<dbReference type="InterPro" id="IPR020843">
    <property type="entry name" value="ER"/>
</dbReference>
<dbReference type="GO" id="GO:0070402">
    <property type="term" value="F:NADPH binding"/>
    <property type="evidence" value="ECO:0007669"/>
    <property type="project" value="TreeGrafter"/>
</dbReference>
<keyword evidence="1" id="KW-0521">NADP</keyword>